<dbReference type="FunFam" id="3.80.10.10:FF:000041">
    <property type="entry name" value="LRR receptor-like serine/threonine-protein kinase ERECTA"/>
    <property type="match status" value="1"/>
</dbReference>
<feature type="compositionally biased region" description="Low complexity" evidence="10">
    <location>
        <begin position="395"/>
        <end position="408"/>
    </location>
</feature>
<dbReference type="Gene3D" id="3.10.20.90">
    <property type="entry name" value="Phosphatidylinositol 3-kinase Catalytic Subunit, Chain A, domain 1"/>
    <property type="match status" value="1"/>
</dbReference>
<evidence type="ECO:0000313" key="11">
    <source>
        <dbReference type="EMBL" id="CAB9526300.1"/>
    </source>
</evidence>
<dbReference type="Proteomes" id="UP001153069">
    <property type="component" value="Unassembled WGS sequence"/>
</dbReference>
<keyword evidence="12" id="KW-1185">Reference proteome</keyword>
<feature type="compositionally biased region" description="Basic and acidic residues" evidence="10">
    <location>
        <begin position="278"/>
        <end position="289"/>
    </location>
</feature>
<evidence type="ECO:0000256" key="6">
    <source>
        <dbReference type="ARBA" id="ARBA00022989"/>
    </source>
</evidence>
<evidence type="ECO:0000256" key="3">
    <source>
        <dbReference type="ARBA" id="ARBA00022692"/>
    </source>
</evidence>
<dbReference type="GO" id="GO:0016020">
    <property type="term" value="C:membrane"/>
    <property type="evidence" value="ECO:0007669"/>
    <property type="project" value="UniProtKB-SubCell"/>
</dbReference>
<feature type="compositionally biased region" description="Low complexity" evidence="10">
    <location>
        <begin position="21"/>
        <end position="32"/>
    </location>
</feature>
<dbReference type="InterPro" id="IPR032675">
    <property type="entry name" value="LRR_dom_sf"/>
</dbReference>
<dbReference type="PANTHER" id="PTHR27000:SF679">
    <property type="entry name" value="OS01G0170300 PROTEIN"/>
    <property type="match status" value="1"/>
</dbReference>
<evidence type="ECO:0000256" key="1">
    <source>
        <dbReference type="ARBA" id="ARBA00004167"/>
    </source>
</evidence>
<feature type="compositionally biased region" description="Polar residues" evidence="10">
    <location>
        <begin position="309"/>
        <end position="327"/>
    </location>
</feature>
<dbReference type="SUPFAM" id="SSF54277">
    <property type="entry name" value="CAD &amp; PB1 domains"/>
    <property type="match status" value="1"/>
</dbReference>
<gene>
    <name evidence="11" type="ORF">SEMRO_1806_G298900.1</name>
</gene>
<feature type="compositionally biased region" description="Polar residues" evidence="10">
    <location>
        <begin position="290"/>
        <end position="300"/>
    </location>
</feature>
<evidence type="ECO:0000256" key="4">
    <source>
        <dbReference type="ARBA" id="ARBA00022729"/>
    </source>
</evidence>
<comment type="caution">
    <text evidence="11">The sequence shown here is derived from an EMBL/GenBank/DDBJ whole genome shotgun (WGS) entry which is preliminary data.</text>
</comment>
<keyword evidence="5" id="KW-0677">Repeat</keyword>
<evidence type="ECO:0000256" key="10">
    <source>
        <dbReference type="SAM" id="MobiDB-lite"/>
    </source>
</evidence>
<keyword evidence="4" id="KW-0732">Signal</keyword>
<dbReference type="AlphaFoldDB" id="A0A9N8HVH6"/>
<accession>A0A9N8HVH6</accession>
<keyword evidence="2" id="KW-0433">Leucine-rich repeat</keyword>
<feature type="compositionally biased region" description="Basic and acidic residues" evidence="10">
    <location>
        <begin position="176"/>
        <end position="186"/>
    </location>
</feature>
<keyword evidence="3" id="KW-0812">Transmembrane</keyword>
<evidence type="ECO:0000256" key="2">
    <source>
        <dbReference type="ARBA" id="ARBA00022614"/>
    </source>
</evidence>
<dbReference type="InterPro" id="IPR001611">
    <property type="entry name" value="Leu-rich_rpt"/>
</dbReference>
<reference evidence="11" key="1">
    <citation type="submission" date="2020-06" db="EMBL/GenBank/DDBJ databases">
        <authorList>
            <consortium name="Plant Systems Biology data submission"/>
        </authorList>
    </citation>
    <scope>NUCLEOTIDE SEQUENCE</scope>
    <source>
        <strain evidence="11">D6</strain>
    </source>
</reference>
<feature type="compositionally biased region" description="Polar residues" evidence="10">
    <location>
        <begin position="352"/>
        <end position="361"/>
    </location>
</feature>
<keyword evidence="8" id="KW-0675">Receptor</keyword>
<keyword evidence="7" id="KW-0472">Membrane</keyword>
<feature type="region of interest" description="Disordered" evidence="10">
    <location>
        <begin position="155"/>
        <end position="186"/>
    </location>
</feature>
<name>A0A9N8HVH6_9STRA</name>
<dbReference type="SUPFAM" id="SSF52058">
    <property type="entry name" value="L domain-like"/>
    <property type="match status" value="1"/>
</dbReference>
<feature type="region of interest" description="Disordered" evidence="10">
    <location>
        <begin position="247"/>
        <end position="422"/>
    </location>
</feature>
<dbReference type="CDD" id="cd05992">
    <property type="entry name" value="PB1"/>
    <property type="match status" value="1"/>
</dbReference>
<protein>
    <submittedName>
        <fullName evidence="11">Leucine Rich Repeat</fullName>
    </submittedName>
</protein>
<feature type="region of interest" description="Disordered" evidence="10">
    <location>
        <begin position="13"/>
        <end position="32"/>
    </location>
</feature>
<proteinExistence type="predicted"/>
<evidence type="ECO:0000256" key="8">
    <source>
        <dbReference type="ARBA" id="ARBA00023170"/>
    </source>
</evidence>
<evidence type="ECO:0000313" key="12">
    <source>
        <dbReference type="Proteomes" id="UP001153069"/>
    </source>
</evidence>
<evidence type="ECO:0000256" key="9">
    <source>
        <dbReference type="ARBA" id="ARBA00023180"/>
    </source>
</evidence>
<dbReference type="OrthoDB" id="643377at2759"/>
<dbReference type="PANTHER" id="PTHR27000">
    <property type="entry name" value="LEUCINE-RICH REPEAT RECEPTOR-LIKE PROTEIN KINASE FAMILY PROTEIN-RELATED"/>
    <property type="match status" value="1"/>
</dbReference>
<dbReference type="Pfam" id="PF13855">
    <property type="entry name" value="LRR_8"/>
    <property type="match status" value="1"/>
</dbReference>
<feature type="compositionally biased region" description="Basic and acidic residues" evidence="10">
    <location>
        <begin position="409"/>
        <end position="422"/>
    </location>
</feature>
<evidence type="ECO:0000256" key="7">
    <source>
        <dbReference type="ARBA" id="ARBA00023136"/>
    </source>
</evidence>
<organism evidence="11 12">
    <name type="scientific">Seminavis robusta</name>
    <dbReference type="NCBI Taxonomy" id="568900"/>
    <lineage>
        <taxon>Eukaryota</taxon>
        <taxon>Sar</taxon>
        <taxon>Stramenopiles</taxon>
        <taxon>Ochrophyta</taxon>
        <taxon>Bacillariophyta</taxon>
        <taxon>Bacillariophyceae</taxon>
        <taxon>Bacillariophycidae</taxon>
        <taxon>Naviculales</taxon>
        <taxon>Naviculaceae</taxon>
        <taxon>Seminavis</taxon>
    </lineage>
</organism>
<dbReference type="Gene3D" id="3.80.10.10">
    <property type="entry name" value="Ribonuclease Inhibitor"/>
    <property type="match status" value="1"/>
</dbReference>
<sequence length="749" mass="82562">MSTEFVLKLAALQDGRKEPSASDTAPSDSPPATEFRRVRFSLIGGSMQITDAGTFIVDADSECFSKLVDRARNCFDPEDRAARMQLLYKDSDGDLIVMGSKEELLDAVESQLEQFDGCLYLPIWVYLVNGPTDGKAEPTELVAALEPTARPILSEPATEQVAVPEPPSEAISPPQRDGRDRQDEFQKKADWRPAVVYLLGFLLLLMAAALPRQPSQSTAAHHGELCPEYVERATTPYPAWQEQCTPENQKQNNTNAGNHSSGKTSGSQGSTNPPPSGRIDERSDREELNHSTNGASSLEENLSDEDASSPLSGTRKTSDVTHCNSGSPEPEDRVHDTNQAQYTHSLAKAQRSPGTTNTSLATERIPGSSESEKQKQRNIDASTQDSNRAEVGTETSASPIATTASSSERSTESSAPEKMKLASKDSRALERILYDVLDNQPCTLQAYRWIEKDPHWKTYSKERLRQRFGLALFYCSTSGATAWLRSDNWLSYSVPECQWWPGGFAMNVCGEESDKLQYERLWLPGNALDGELPPHLFKLLPTLRYVHLDRNIWLGGTLSEGIGYATALKQLSLKHNMFHSAFPTALGRLSRLTRLELSENDFQGTLPKEAFGNLTSLRKLSLDHNRFSGWIPEAIVSAPLVELQLSHNHFSGGGLPASMLGSLTHLEHLSAPILTAGALGTEGDDLVIPTELGLLTRLHSLDMYVPPALWLSLKSHKWERSEVAVLYNLDRARIGTEASDEELIDFSTL</sequence>
<dbReference type="EMBL" id="CAICTM010001804">
    <property type="protein sequence ID" value="CAB9526300.1"/>
    <property type="molecule type" value="Genomic_DNA"/>
</dbReference>
<keyword evidence="9" id="KW-0325">Glycoprotein</keyword>
<feature type="compositionally biased region" description="Low complexity" evidence="10">
    <location>
        <begin position="260"/>
        <end position="271"/>
    </location>
</feature>
<keyword evidence="6" id="KW-1133">Transmembrane helix</keyword>
<comment type="subcellular location">
    <subcellularLocation>
        <location evidence="1">Membrane</location>
        <topology evidence="1">Single-pass membrane protein</topology>
    </subcellularLocation>
</comment>
<feature type="compositionally biased region" description="Polar residues" evidence="10">
    <location>
        <begin position="247"/>
        <end position="259"/>
    </location>
</feature>
<evidence type="ECO:0000256" key="5">
    <source>
        <dbReference type="ARBA" id="ARBA00022737"/>
    </source>
</evidence>